<dbReference type="AlphaFoldDB" id="A0A4Y2AAK4"/>
<gene>
    <name evidence="1" type="ORF">AVEN_234293_1</name>
</gene>
<dbReference type="EMBL" id="BGPR01000009">
    <property type="protein sequence ID" value="GBL75974.1"/>
    <property type="molecule type" value="Genomic_DNA"/>
</dbReference>
<sequence>MEENKETDDKEEEKEIMMEESDDDAFNAFQQEMKVAEIDSVNSSELDVTDSKRNNLPTSKFVLVVNAQFAISENQIKAILPDPIIEVDDTEDAYVFSDCVNINKKLAE</sequence>
<dbReference type="Proteomes" id="UP000499080">
    <property type="component" value="Unassembled WGS sequence"/>
</dbReference>
<proteinExistence type="predicted"/>
<comment type="caution">
    <text evidence="1">The sequence shown here is derived from an EMBL/GenBank/DDBJ whole genome shotgun (WGS) entry which is preliminary data.</text>
</comment>
<reference evidence="1 2" key="1">
    <citation type="journal article" date="2019" name="Sci. Rep.">
        <title>Orb-weaving spider Araneus ventricosus genome elucidates the spidroin gene catalogue.</title>
        <authorList>
            <person name="Kono N."/>
            <person name="Nakamura H."/>
            <person name="Ohtoshi R."/>
            <person name="Moran D.A.P."/>
            <person name="Shinohara A."/>
            <person name="Yoshida Y."/>
            <person name="Fujiwara M."/>
            <person name="Mori M."/>
            <person name="Tomita M."/>
            <person name="Arakawa K."/>
        </authorList>
    </citation>
    <scope>NUCLEOTIDE SEQUENCE [LARGE SCALE GENOMIC DNA]</scope>
</reference>
<name>A0A4Y2AAK4_ARAVE</name>
<accession>A0A4Y2AAK4</accession>
<protein>
    <submittedName>
        <fullName evidence="1">Uncharacterized protein</fullName>
    </submittedName>
</protein>
<keyword evidence="2" id="KW-1185">Reference proteome</keyword>
<evidence type="ECO:0000313" key="1">
    <source>
        <dbReference type="EMBL" id="GBL75974.1"/>
    </source>
</evidence>
<evidence type="ECO:0000313" key="2">
    <source>
        <dbReference type="Proteomes" id="UP000499080"/>
    </source>
</evidence>
<organism evidence="1 2">
    <name type="scientific">Araneus ventricosus</name>
    <name type="common">Orbweaver spider</name>
    <name type="synonym">Epeira ventricosa</name>
    <dbReference type="NCBI Taxonomy" id="182803"/>
    <lineage>
        <taxon>Eukaryota</taxon>
        <taxon>Metazoa</taxon>
        <taxon>Ecdysozoa</taxon>
        <taxon>Arthropoda</taxon>
        <taxon>Chelicerata</taxon>
        <taxon>Arachnida</taxon>
        <taxon>Araneae</taxon>
        <taxon>Araneomorphae</taxon>
        <taxon>Entelegynae</taxon>
        <taxon>Araneoidea</taxon>
        <taxon>Araneidae</taxon>
        <taxon>Araneus</taxon>
    </lineage>
</organism>